<dbReference type="Gene3D" id="1.20.1260.10">
    <property type="match status" value="1"/>
</dbReference>
<dbReference type="OrthoDB" id="4422420at2"/>
<protein>
    <recommendedName>
        <fullName evidence="1">DUF4439 domain-containing protein</fullName>
    </recommendedName>
</protein>
<evidence type="ECO:0000313" key="2">
    <source>
        <dbReference type="EMBL" id="BAB99382.1"/>
    </source>
</evidence>
<dbReference type="Proteomes" id="UP000000582">
    <property type="component" value="Chromosome"/>
</dbReference>
<name>Q8NP36_CORGL</name>
<dbReference type="STRING" id="196627.cg2180"/>
<keyword evidence="3" id="KW-1185">Reference proteome</keyword>
<gene>
    <name evidence="2" type="ordered locus">Cgl1988</name>
</gene>
<feature type="domain" description="DUF4439" evidence="1">
    <location>
        <begin position="306"/>
        <end position="410"/>
    </location>
</feature>
<dbReference type="PATRIC" id="fig|196627.13.peg.1928"/>
<proteinExistence type="predicted"/>
<dbReference type="InterPro" id="IPR012347">
    <property type="entry name" value="Ferritin-like"/>
</dbReference>
<evidence type="ECO:0000313" key="3">
    <source>
        <dbReference type="Proteomes" id="UP000000582"/>
    </source>
</evidence>
<dbReference type="eggNOG" id="ENOG5032CNP">
    <property type="taxonomic scope" value="Bacteria"/>
</dbReference>
<dbReference type="InterPro" id="IPR029447">
    <property type="entry name" value="DUF4439"/>
</dbReference>
<organism evidence="2 3">
    <name type="scientific">Corynebacterium glutamicum (strain ATCC 13032 / DSM 20300 / JCM 1318 / BCRC 11384 / CCUG 27702 / LMG 3730 / NBRC 12168 / NCIMB 10025 / NRRL B-2784 / 534)</name>
    <dbReference type="NCBI Taxonomy" id="196627"/>
    <lineage>
        <taxon>Bacteria</taxon>
        <taxon>Bacillati</taxon>
        <taxon>Actinomycetota</taxon>
        <taxon>Actinomycetes</taxon>
        <taxon>Mycobacteriales</taxon>
        <taxon>Corynebacteriaceae</taxon>
        <taxon>Corynebacterium</taxon>
    </lineage>
</organism>
<dbReference type="HOGENOM" id="CLU_656752_0_0_11"/>
<dbReference type="BioCyc" id="CORYNE:G18NG-11581-MONOMER"/>
<evidence type="ECO:0000259" key="1">
    <source>
        <dbReference type="Pfam" id="PF14530"/>
    </source>
</evidence>
<dbReference type="SUPFAM" id="SSF47240">
    <property type="entry name" value="Ferritin-like"/>
    <property type="match status" value="1"/>
</dbReference>
<sequence>MSFGVVKRPDACYALFAILIKRNQATAVSAPMARQRQWVVHARRGHFERVTRSEVELSALLGGVEKLSDFLAEYFQLVEIGAGIRIYLDGDGGFWTCFGHFQALEVEFVGCGERLDERRQNFSGWKSHKDKDNLPAKIIGLLHCEAMRRRIPSVLGVSLLAAFLVACTPSPNPNAALAQMYQDALFDSQAMSEAEPELATLRSQHADELLAEIRRICGFDEGQVPESCQVTVPAIAILPTDDPEKYVNDSQALILDNLDDIPEDSVALVVEQYIAQAEFAEGSEVSVPVDLELTEAELAAAKDLADREFSAAWSLGVALAQLPETDREEVETAISNHHDRASQLQIITSGTTPAPGYVSELPDPTDETSARSNIETVENNVTQAWHAAASAATTDAWRVFCAHIAGDTARELTLIDVS</sequence>
<dbReference type="EMBL" id="BA000036">
    <property type="protein sequence ID" value="BAB99382.1"/>
    <property type="molecule type" value="Genomic_DNA"/>
</dbReference>
<dbReference type="AlphaFoldDB" id="Q8NP36"/>
<dbReference type="Pfam" id="PF14530">
    <property type="entry name" value="DUF4439"/>
    <property type="match status" value="1"/>
</dbReference>
<reference evidence="3" key="1">
    <citation type="journal article" date="2003" name="Appl. Microbiol. Biotechnol.">
        <title>The Corynebacterium glutamicum genome: features and impacts on biotechnological processes.</title>
        <authorList>
            <person name="Ikeda M."/>
            <person name="Nakagawa S."/>
        </authorList>
    </citation>
    <scope>NUCLEOTIDE SEQUENCE [LARGE SCALE GENOMIC DNA]</scope>
    <source>
        <strain evidence="3">ATCC 13032 / DSM 20300 / BCRC 11384 / JCM 1318 / LMG 3730 / NCIMB 10025</strain>
    </source>
</reference>
<dbReference type="InterPro" id="IPR009078">
    <property type="entry name" value="Ferritin-like_SF"/>
</dbReference>
<accession>Q8NP36</accession>
<dbReference type="KEGG" id="cgl:Cgl1988"/>